<dbReference type="RefSeq" id="WP_021291845.1">
    <property type="nucleotide sequence ID" value="NZ_BNER01000004.1"/>
</dbReference>
<dbReference type="eggNOG" id="ENOG503345X">
    <property type="taxonomic scope" value="Bacteria"/>
</dbReference>
<proteinExistence type="predicted"/>
<organism evidence="1 2">
    <name type="scientific">Virgibacillus massiliensis</name>
    <dbReference type="NCBI Taxonomy" id="1462526"/>
    <lineage>
        <taxon>Bacteria</taxon>
        <taxon>Bacillati</taxon>
        <taxon>Bacillota</taxon>
        <taxon>Bacilli</taxon>
        <taxon>Bacillales</taxon>
        <taxon>Bacillaceae</taxon>
        <taxon>Virgibacillus</taxon>
    </lineage>
</organism>
<dbReference type="Proteomes" id="UP000028875">
    <property type="component" value="Unassembled WGS sequence"/>
</dbReference>
<reference evidence="2" key="2">
    <citation type="submission" date="2014-05" db="EMBL/GenBank/DDBJ databases">
        <title>Draft genome sequence of Virgibacillus massiliensis Vm-5.</title>
        <authorList>
            <person name="Khelaifia S."/>
            <person name="Croce O."/>
            <person name="Lagier J.C."/>
            <person name="Raoult D."/>
        </authorList>
    </citation>
    <scope>NUCLEOTIDE SEQUENCE [LARGE SCALE GENOMIC DNA]</scope>
    <source>
        <strain evidence="2">Vm-5</strain>
    </source>
</reference>
<accession>A0A024QDW9</accession>
<dbReference type="AlphaFoldDB" id="A0A024QDW9"/>
<dbReference type="OrthoDB" id="2365984at2"/>
<gene>
    <name evidence="1" type="ORF">BN990_02712</name>
</gene>
<protein>
    <submittedName>
        <fullName evidence="1">Uncharacterized protein</fullName>
    </submittedName>
</protein>
<keyword evidence="2" id="KW-1185">Reference proteome</keyword>
<reference evidence="1 2" key="1">
    <citation type="submission" date="2014-03" db="EMBL/GenBank/DDBJ databases">
        <authorList>
            <person name="Urmite Genomes U."/>
        </authorList>
    </citation>
    <scope>NUCLEOTIDE SEQUENCE [LARGE SCALE GENOMIC DNA]</scope>
    <source>
        <strain evidence="1 2">Vm-5</strain>
    </source>
</reference>
<name>A0A024QDW9_9BACI</name>
<evidence type="ECO:0000313" key="2">
    <source>
        <dbReference type="Proteomes" id="UP000028875"/>
    </source>
</evidence>
<dbReference type="STRING" id="1462526.BN990_02712"/>
<sequence length="110" mass="11961">MLIATSGSGGGGAQINVHPDEITTIYNQLQAIIAELESSVTPNIQKLGEIDYYQAGKAKPAMEVYAEANEKLMDLYDNYVRASTLVIDVLNTMIETDQAIAEQIIAKLEV</sequence>
<evidence type="ECO:0000313" key="1">
    <source>
        <dbReference type="EMBL" id="CDQ40390.1"/>
    </source>
</evidence>
<comment type="caution">
    <text evidence="1">The sequence shown here is derived from an EMBL/GenBank/DDBJ whole genome shotgun (WGS) entry which is preliminary data.</text>
</comment>
<dbReference type="EMBL" id="CCDP010000002">
    <property type="protein sequence ID" value="CDQ40390.1"/>
    <property type="molecule type" value="Genomic_DNA"/>
</dbReference>